<comment type="caution">
    <text evidence="2">The sequence shown here is derived from an EMBL/GenBank/DDBJ whole genome shotgun (WGS) entry which is preliminary data.</text>
</comment>
<evidence type="ECO:0000313" key="3">
    <source>
        <dbReference type="Proteomes" id="UP000823749"/>
    </source>
</evidence>
<protein>
    <submittedName>
        <fullName evidence="2">Uncharacterized protein</fullName>
    </submittedName>
</protein>
<reference evidence="2" key="1">
    <citation type="submission" date="2020-08" db="EMBL/GenBank/DDBJ databases">
        <title>Plant Genome Project.</title>
        <authorList>
            <person name="Zhang R.-G."/>
        </authorList>
    </citation>
    <scope>NUCLEOTIDE SEQUENCE</scope>
    <source>
        <strain evidence="2">WSP0</strain>
        <tissue evidence="2">Leaf</tissue>
    </source>
</reference>
<keyword evidence="3" id="KW-1185">Reference proteome</keyword>
<feature type="compositionally biased region" description="Polar residues" evidence="1">
    <location>
        <begin position="75"/>
        <end position="86"/>
    </location>
</feature>
<feature type="region of interest" description="Disordered" evidence="1">
    <location>
        <begin position="69"/>
        <end position="93"/>
    </location>
</feature>
<dbReference type="EMBL" id="JACTNZ010000012">
    <property type="protein sequence ID" value="KAG5522856.1"/>
    <property type="molecule type" value="Genomic_DNA"/>
</dbReference>
<proteinExistence type="predicted"/>
<evidence type="ECO:0000256" key="1">
    <source>
        <dbReference type="SAM" id="MobiDB-lite"/>
    </source>
</evidence>
<evidence type="ECO:0000313" key="2">
    <source>
        <dbReference type="EMBL" id="KAG5522856.1"/>
    </source>
</evidence>
<sequence length="93" mass="10039">MTASESIVTKIIIIPIEAILGKKACECGPSVFLNKQCARNTLPNGSKKSEANKSRKVFNVSTDKRTLYAVDNPNVKPSTKGMSQARPTRAGQC</sequence>
<name>A0AAV6I2T4_9ERIC</name>
<gene>
    <name evidence="2" type="ORF">RHGRI_034860</name>
</gene>
<dbReference type="Proteomes" id="UP000823749">
    <property type="component" value="Chromosome 12"/>
</dbReference>
<dbReference type="AlphaFoldDB" id="A0AAV6I2T4"/>
<accession>A0AAV6I2T4</accession>
<organism evidence="2 3">
    <name type="scientific">Rhododendron griersonianum</name>
    <dbReference type="NCBI Taxonomy" id="479676"/>
    <lineage>
        <taxon>Eukaryota</taxon>
        <taxon>Viridiplantae</taxon>
        <taxon>Streptophyta</taxon>
        <taxon>Embryophyta</taxon>
        <taxon>Tracheophyta</taxon>
        <taxon>Spermatophyta</taxon>
        <taxon>Magnoliopsida</taxon>
        <taxon>eudicotyledons</taxon>
        <taxon>Gunneridae</taxon>
        <taxon>Pentapetalae</taxon>
        <taxon>asterids</taxon>
        <taxon>Ericales</taxon>
        <taxon>Ericaceae</taxon>
        <taxon>Ericoideae</taxon>
        <taxon>Rhodoreae</taxon>
        <taxon>Rhododendron</taxon>
    </lineage>
</organism>